<proteinExistence type="predicted"/>
<dbReference type="InterPro" id="IPR027417">
    <property type="entry name" value="P-loop_NTPase"/>
</dbReference>
<feature type="domain" description="AAA+ ATPase" evidence="1">
    <location>
        <begin position="56"/>
        <end position="197"/>
    </location>
</feature>
<dbReference type="PATRIC" id="fig|1128398.3.peg.1124"/>
<sequence>MDMGENNININDEILEINSKEVESIVKKLQNISEELKEIFVEREEVIDNSIKALITGQTVLLIGPPGTAKSALTNELCKRIDNGRYFSWLLNRTSDPSEILGPFSIKGMEKDKFLRVTTNKLPEAEIVFLDEIFKCNEPTLNVLLPIINEKIFYNDGQPINVPLITLFAASNEFPEEDSLVALYDRMIFRMYVDYIGDVQNKLKMFRGFLDNNNNNEVTTVTLDELKILRKALNQIKIDDSMLKEYIALMNALLREGIVVSDRRQNECLKVLRVNALLNNRDRVDETDFTCLKDVLWNDLEEIEKIEEILKESSLTSYEKEYALTKKRYKEIVTTTENITDTRMLVEIKGSIEYIHDKTKRILKESELMEEKIKNKFISLEKEISEYLEVISKQVGDDDEDMFF</sequence>
<keyword evidence="2" id="KW-0378">Hydrolase</keyword>
<dbReference type="Pfam" id="PF17868">
    <property type="entry name" value="AAA_lid_8"/>
    <property type="match status" value="1"/>
</dbReference>
<dbReference type="EC" id="3.6.3.-" evidence="2"/>
<evidence type="ECO:0000313" key="3">
    <source>
        <dbReference type="Proteomes" id="UP000006094"/>
    </source>
</evidence>
<dbReference type="GO" id="GO:0016787">
    <property type="term" value="F:hydrolase activity"/>
    <property type="evidence" value="ECO:0007669"/>
    <property type="project" value="UniProtKB-KW"/>
</dbReference>
<dbReference type="PANTHER" id="PTHR32204">
    <property type="entry name" value="ATPASE RAVA"/>
    <property type="match status" value="1"/>
</dbReference>
<dbReference type="InterPro" id="IPR041538">
    <property type="entry name" value="RavA-like_AAA_lid"/>
</dbReference>
<dbReference type="AlphaFoldDB" id="K0B0F6"/>
<dbReference type="eggNOG" id="COG0714">
    <property type="taxonomic scope" value="Bacteria"/>
</dbReference>
<dbReference type="Gene3D" id="3.40.50.300">
    <property type="entry name" value="P-loop containing nucleotide triphosphate hydrolases"/>
    <property type="match status" value="1"/>
</dbReference>
<evidence type="ECO:0000313" key="2">
    <source>
        <dbReference type="EMBL" id="AFS78131.1"/>
    </source>
</evidence>
<dbReference type="Pfam" id="PF20030">
    <property type="entry name" value="bpMoxR"/>
    <property type="match status" value="1"/>
</dbReference>
<dbReference type="CDD" id="cd00009">
    <property type="entry name" value="AAA"/>
    <property type="match status" value="1"/>
</dbReference>
<dbReference type="OrthoDB" id="1814213at2"/>
<dbReference type="PANTHER" id="PTHR32204:SF0">
    <property type="entry name" value="ATPASE RAVA"/>
    <property type="match status" value="1"/>
</dbReference>
<dbReference type="InterPro" id="IPR050513">
    <property type="entry name" value="RavA_ATPases"/>
</dbReference>
<dbReference type="Proteomes" id="UP000006094">
    <property type="component" value="Chromosome"/>
</dbReference>
<dbReference type="SUPFAM" id="SSF52540">
    <property type="entry name" value="P-loop containing nucleoside triphosphate hydrolases"/>
    <property type="match status" value="1"/>
</dbReference>
<dbReference type="InterPro" id="IPR003593">
    <property type="entry name" value="AAA+_ATPase"/>
</dbReference>
<reference evidence="2 3" key="1">
    <citation type="journal article" date="2012" name="PLoS ONE">
        <title>The purine-utilizing bacterium Clostridium acidurici 9a: a genome-guided metabolic reconsideration.</title>
        <authorList>
            <person name="Hartwich K."/>
            <person name="Poehlein A."/>
            <person name="Daniel R."/>
        </authorList>
    </citation>
    <scope>NUCLEOTIDE SEQUENCE [LARGE SCALE GENOMIC DNA]</scope>
    <source>
        <strain evidence="3">ATCC 7906 / DSM 604 / BCRC 14475 / CIP 104303 / KCTC 5404 / NCIMB 10678 / 9a</strain>
    </source>
</reference>
<organism evidence="2 3">
    <name type="scientific">Gottschalkia acidurici (strain ATCC 7906 / DSM 604 / BCRC 14475 / CIP 104303 / KCTC 5404 / NCIMB 10678 / 9a)</name>
    <name type="common">Clostridium acidurici</name>
    <dbReference type="NCBI Taxonomy" id="1128398"/>
    <lineage>
        <taxon>Bacteria</taxon>
        <taxon>Bacillati</taxon>
        <taxon>Bacillota</taxon>
        <taxon>Tissierellia</taxon>
        <taxon>Tissierellales</taxon>
        <taxon>Gottschalkiaceae</taxon>
        <taxon>Gottschalkia</taxon>
    </lineage>
</organism>
<name>K0B0F6_GOTA9</name>
<accession>K0B0F6</accession>
<dbReference type="HOGENOM" id="CLU_018678_0_1_9"/>
<dbReference type="SMART" id="SM00382">
    <property type="entry name" value="AAA"/>
    <property type="match status" value="1"/>
</dbReference>
<gene>
    <name evidence="2" type="ordered locus">Curi_c11170</name>
</gene>
<protein>
    <submittedName>
        <fullName evidence="2">ATPase, AAA family</fullName>
        <ecNumber evidence="2">3.6.3.-</ecNumber>
    </submittedName>
</protein>
<dbReference type="STRING" id="1128398.Curi_c11170"/>
<dbReference type="KEGG" id="cad:Curi_c11170"/>
<evidence type="ECO:0000259" key="1">
    <source>
        <dbReference type="SMART" id="SM00382"/>
    </source>
</evidence>
<dbReference type="EMBL" id="CP003326">
    <property type="protein sequence ID" value="AFS78131.1"/>
    <property type="molecule type" value="Genomic_DNA"/>
</dbReference>
<dbReference type="InterPro" id="IPR045427">
    <property type="entry name" value="MoxR"/>
</dbReference>
<keyword evidence="3" id="KW-1185">Reference proteome</keyword>